<keyword evidence="2" id="KW-1185">Reference proteome</keyword>
<dbReference type="Pfam" id="PF17784">
    <property type="entry name" value="Sulfotransfer_4"/>
    <property type="match status" value="1"/>
</dbReference>
<accession>A0ABS4TTE9</accession>
<comment type="caution">
    <text evidence="1">The sequence shown here is derived from an EMBL/GenBank/DDBJ whole genome shotgun (WGS) entry which is preliminary data.</text>
</comment>
<dbReference type="InterPro" id="IPR040632">
    <property type="entry name" value="Sulfotransfer_4"/>
</dbReference>
<dbReference type="InterPro" id="IPR027417">
    <property type="entry name" value="P-loop_NTPase"/>
</dbReference>
<gene>
    <name evidence="1" type="ORF">JOF56_008043</name>
</gene>
<evidence type="ECO:0000313" key="1">
    <source>
        <dbReference type="EMBL" id="MBP2327658.1"/>
    </source>
</evidence>
<proteinExistence type="predicted"/>
<protein>
    <recommendedName>
        <fullName evidence="3">Sulfotransferase family protein</fullName>
    </recommendedName>
</protein>
<evidence type="ECO:0008006" key="3">
    <source>
        <dbReference type="Google" id="ProtNLM"/>
    </source>
</evidence>
<name>A0ABS4TTE9_9PSEU</name>
<dbReference type="RefSeq" id="WP_209644604.1">
    <property type="nucleotide sequence ID" value="NZ_JAGINW010000001.1"/>
</dbReference>
<dbReference type="PANTHER" id="PTHR36978:SF4">
    <property type="entry name" value="P-LOOP CONTAINING NUCLEOSIDE TRIPHOSPHATE HYDROLASE PROTEIN"/>
    <property type="match status" value="1"/>
</dbReference>
<evidence type="ECO:0000313" key="2">
    <source>
        <dbReference type="Proteomes" id="UP001519332"/>
    </source>
</evidence>
<dbReference type="Gene3D" id="3.40.50.300">
    <property type="entry name" value="P-loop containing nucleotide triphosphate hydrolases"/>
    <property type="match status" value="1"/>
</dbReference>
<dbReference type="EMBL" id="JAGINW010000001">
    <property type="protein sequence ID" value="MBP2327658.1"/>
    <property type="molecule type" value="Genomic_DNA"/>
</dbReference>
<reference evidence="1 2" key="1">
    <citation type="submission" date="2021-03" db="EMBL/GenBank/DDBJ databases">
        <title>Sequencing the genomes of 1000 actinobacteria strains.</title>
        <authorList>
            <person name="Klenk H.-P."/>
        </authorList>
    </citation>
    <scope>NUCLEOTIDE SEQUENCE [LARGE SCALE GENOMIC DNA]</scope>
    <source>
        <strain evidence="1 2">DSM 46670</strain>
    </source>
</reference>
<organism evidence="1 2">
    <name type="scientific">Kibdelosporangium banguiense</name>
    <dbReference type="NCBI Taxonomy" id="1365924"/>
    <lineage>
        <taxon>Bacteria</taxon>
        <taxon>Bacillati</taxon>
        <taxon>Actinomycetota</taxon>
        <taxon>Actinomycetes</taxon>
        <taxon>Pseudonocardiales</taxon>
        <taxon>Pseudonocardiaceae</taxon>
        <taxon>Kibdelosporangium</taxon>
    </lineage>
</organism>
<dbReference type="PANTHER" id="PTHR36978">
    <property type="entry name" value="P-LOOP CONTAINING NUCLEOTIDE TRIPHOSPHATE HYDROLASE"/>
    <property type="match status" value="1"/>
</dbReference>
<sequence length="212" mass="23595">MVQVIGAGFGRTGTASLKRALELLGFGPCHHMSEVLKQPQTTVGWTAALNGDRTALPPLLEGYKATVDFPGCLLWREMTELYPDAKVVLSVRDPKKWYDSARATILSTEPREMPQDIATLLRPFSEAMAARGFRRDLSEADTIEVFNRHNESVQAGVDPRKLLVYEVSQGWAPLCEFLDAEVPDTPFPRGNDSASFRENVNRLLKDGIDDFV</sequence>
<dbReference type="Proteomes" id="UP001519332">
    <property type="component" value="Unassembled WGS sequence"/>
</dbReference>
<dbReference type="SUPFAM" id="SSF52540">
    <property type="entry name" value="P-loop containing nucleoside triphosphate hydrolases"/>
    <property type="match status" value="1"/>
</dbReference>